<feature type="signal peptide" evidence="2">
    <location>
        <begin position="1"/>
        <end position="27"/>
    </location>
</feature>
<feature type="region of interest" description="Disordered" evidence="1">
    <location>
        <begin position="106"/>
        <end position="156"/>
    </location>
</feature>
<protein>
    <submittedName>
        <fullName evidence="4">WW domain-containing protein</fullName>
    </submittedName>
</protein>
<dbReference type="InterPro" id="IPR036020">
    <property type="entry name" value="WW_dom_sf"/>
</dbReference>
<evidence type="ECO:0000256" key="2">
    <source>
        <dbReference type="SAM" id="SignalP"/>
    </source>
</evidence>
<feature type="chain" id="PRO_5007419124" evidence="2">
    <location>
        <begin position="28"/>
        <end position="336"/>
    </location>
</feature>
<evidence type="ECO:0000259" key="3">
    <source>
        <dbReference type="PROSITE" id="PS50020"/>
    </source>
</evidence>
<dbReference type="WBParaSite" id="HPLM_0001029101-mRNA-1">
    <property type="protein sequence ID" value="HPLM_0001029101-mRNA-1"/>
    <property type="gene ID" value="HPLM_0001029101"/>
</dbReference>
<proteinExistence type="predicted"/>
<organism evidence="4">
    <name type="scientific">Haemonchus placei</name>
    <name type="common">Barber's pole worm</name>
    <dbReference type="NCBI Taxonomy" id="6290"/>
    <lineage>
        <taxon>Eukaryota</taxon>
        <taxon>Metazoa</taxon>
        <taxon>Ecdysozoa</taxon>
        <taxon>Nematoda</taxon>
        <taxon>Chromadorea</taxon>
        <taxon>Rhabditida</taxon>
        <taxon>Rhabditina</taxon>
        <taxon>Rhabditomorpha</taxon>
        <taxon>Strongyloidea</taxon>
        <taxon>Trichostrongylidae</taxon>
        <taxon>Haemonchus</taxon>
    </lineage>
</organism>
<sequence>LISFLSFPYFVISFLEVSHAPAPPVSAKVFKQEITNIVDYSEFTAPPLKEETEPVPHQIVWAEADGGNGRSYYFHIYTGESTWDQPKVFYTKEQYAALIQSADNPCSSAESPVMKKEEPSSSDCNGSELPSVDIPQEETSAMPEVKTEPCEEEAANVSHDICDIPLPGPSCADASTNQEHPIGSTDSYPEPPTGSTNQHIEEIPPIAAAQSIVSHEGVKTEVMDESQAQTPHGNSEQVQVQQPPEEETPAPSSGPLGSWTRVTKVDSGPVFSPLTAKYRAEKERERKEAEAREKETEKLEPLIFTEKTSAVLTKKVKGPIEFKKRSATKHVRQRAQ</sequence>
<dbReference type="Gene3D" id="2.20.70.10">
    <property type="match status" value="1"/>
</dbReference>
<dbReference type="AlphaFoldDB" id="A0A0N4WHD5"/>
<feature type="region of interest" description="Disordered" evidence="1">
    <location>
        <begin position="169"/>
        <end position="297"/>
    </location>
</feature>
<feature type="compositionally biased region" description="Basic and acidic residues" evidence="1">
    <location>
        <begin position="278"/>
        <end position="297"/>
    </location>
</feature>
<dbReference type="SUPFAM" id="SSF51045">
    <property type="entry name" value="WW domain"/>
    <property type="match status" value="1"/>
</dbReference>
<evidence type="ECO:0000256" key="1">
    <source>
        <dbReference type="SAM" id="MobiDB-lite"/>
    </source>
</evidence>
<dbReference type="OMA" id="WERPENY"/>
<dbReference type="PROSITE" id="PS50020">
    <property type="entry name" value="WW_DOMAIN_2"/>
    <property type="match status" value="1"/>
</dbReference>
<evidence type="ECO:0000313" key="4">
    <source>
        <dbReference type="WBParaSite" id="HPLM_0001029101-mRNA-1"/>
    </source>
</evidence>
<dbReference type="InterPro" id="IPR001202">
    <property type="entry name" value="WW_dom"/>
</dbReference>
<feature type="domain" description="WW" evidence="3">
    <location>
        <begin position="61"/>
        <end position="88"/>
    </location>
</feature>
<reference evidence="4" key="1">
    <citation type="submission" date="2016-04" db="UniProtKB">
        <authorList>
            <consortium name="WormBaseParasite"/>
        </authorList>
    </citation>
    <scope>IDENTIFICATION</scope>
</reference>
<accession>A0A0N4WHD5</accession>
<feature type="compositionally biased region" description="Polar residues" evidence="1">
    <location>
        <begin position="226"/>
        <end position="235"/>
    </location>
</feature>
<keyword evidence="2" id="KW-0732">Signal</keyword>
<dbReference type="PROSITE" id="PS01159">
    <property type="entry name" value="WW_DOMAIN_1"/>
    <property type="match status" value="1"/>
</dbReference>
<feature type="compositionally biased region" description="Polar residues" evidence="1">
    <location>
        <begin position="173"/>
        <end position="198"/>
    </location>
</feature>
<name>A0A0N4WHD5_HAEPC</name>